<dbReference type="Gene3D" id="4.10.520.10">
    <property type="entry name" value="IHF-like DNA-binding proteins"/>
    <property type="match status" value="1"/>
</dbReference>
<proteinExistence type="inferred from homology"/>
<gene>
    <name evidence="5" type="primary">hup</name>
    <name evidence="5" type="ORF">PRABACTJOHN_01685</name>
</gene>
<dbReference type="HOGENOM" id="CLU_1873424_0_0_10"/>
<dbReference type="PANTHER" id="PTHR33175">
    <property type="entry name" value="DNA-BINDING PROTEIN HU"/>
    <property type="match status" value="1"/>
</dbReference>
<name>B7B9I2_9BACT</name>
<dbReference type="InterPro" id="IPR010992">
    <property type="entry name" value="IHF-like_DNA-bd_dom_sf"/>
</dbReference>
<dbReference type="SUPFAM" id="SSF47729">
    <property type="entry name" value="IHF-like DNA-binding proteins"/>
    <property type="match status" value="1"/>
</dbReference>
<protein>
    <submittedName>
        <fullName evidence="5">DNA-binding protein HU</fullName>
    </submittedName>
</protein>
<accession>B7B9I2</accession>
<evidence type="ECO:0000256" key="3">
    <source>
        <dbReference type="ARBA" id="ARBA00023125"/>
    </source>
</evidence>
<dbReference type="GO" id="GO:0003677">
    <property type="term" value="F:DNA binding"/>
    <property type="evidence" value="ECO:0007669"/>
    <property type="project" value="UniProtKB-KW"/>
</dbReference>
<reference evidence="5 6" key="2">
    <citation type="submission" date="2008-10" db="EMBL/GenBank/DDBJ databases">
        <authorList>
            <person name="Fulton L."/>
            <person name="Clifton S."/>
            <person name="Fulton B."/>
            <person name="Xu J."/>
            <person name="Minx P."/>
            <person name="Pepin K.H."/>
            <person name="Johnson M."/>
            <person name="Bhonagiri V."/>
            <person name="Nash W.E."/>
            <person name="Mardis E.R."/>
            <person name="Wilson R.K."/>
        </authorList>
    </citation>
    <scope>NUCLEOTIDE SEQUENCE [LARGE SCALE GENOMIC DNA]</scope>
    <source>
        <strain evidence="5 6">DSM 18315</strain>
    </source>
</reference>
<evidence type="ECO:0000256" key="1">
    <source>
        <dbReference type="ARBA" id="ARBA00010529"/>
    </source>
</evidence>
<evidence type="ECO:0000256" key="4">
    <source>
        <dbReference type="RuleBase" id="RU003939"/>
    </source>
</evidence>
<dbReference type="Pfam" id="PF00216">
    <property type="entry name" value="Bac_DNA_binding"/>
    <property type="match status" value="1"/>
</dbReference>
<evidence type="ECO:0000256" key="2">
    <source>
        <dbReference type="ARBA" id="ARBA00023067"/>
    </source>
</evidence>
<sequence length="136" mass="15625">MFILIRISDSIKDNSPALFHLRQIRPGTGYGKKNNNDKTNYYMTTKRALIKELAQRMECTDVAAKKFLNSYIELITEKLSEGEGVSIHYFGKLVPHYQTERPGRNLRTGEECKIRARTSVKFKASEILIQKLNTGK</sequence>
<keyword evidence="2" id="KW-0226">DNA condensation</keyword>
<comment type="caution">
    <text evidence="5">The sequence shown here is derived from an EMBL/GenBank/DDBJ whole genome shotgun (WGS) entry which is preliminary data.</text>
</comment>
<dbReference type="GO" id="GO:0030527">
    <property type="term" value="F:structural constituent of chromatin"/>
    <property type="evidence" value="ECO:0007669"/>
    <property type="project" value="InterPro"/>
</dbReference>
<dbReference type="GO" id="GO:0030261">
    <property type="term" value="P:chromosome condensation"/>
    <property type="evidence" value="ECO:0007669"/>
    <property type="project" value="UniProtKB-KW"/>
</dbReference>
<keyword evidence="3 5" id="KW-0238">DNA-binding</keyword>
<dbReference type="InterPro" id="IPR000119">
    <property type="entry name" value="Hist_DNA-bd"/>
</dbReference>
<reference evidence="5 6" key="1">
    <citation type="submission" date="2008-10" db="EMBL/GenBank/DDBJ databases">
        <title>Draft genome sequence of Parabacteroides johnsonii (DSM 18315).</title>
        <authorList>
            <person name="Sudarsanam P."/>
            <person name="Ley R."/>
            <person name="Guruge J."/>
            <person name="Turnbaugh P.J."/>
            <person name="Mahowald M."/>
            <person name="Liep D."/>
            <person name="Gordon J."/>
        </authorList>
    </citation>
    <scope>NUCLEOTIDE SEQUENCE [LARGE SCALE GENOMIC DNA]</scope>
    <source>
        <strain evidence="5 6">DSM 18315</strain>
    </source>
</reference>
<dbReference type="PANTHER" id="PTHR33175:SF3">
    <property type="entry name" value="DNA-BINDING PROTEIN HU-BETA"/>
    <property type="match status" value="1"/>
</dbReference>
<dbReference type="SMART" id="SM00411">
    <property type="entry name" value="BHL"/>
    <property type="match status" value="1"/>
</dbReference>
<dbReference type="AlphaFoldDB" id="B7B9I2"/>
<organism evidence="5 6">
    <name type="scientific">Parabacteroides johnsonii DSM 18315</name>
    <dbReference type="NCBI Taxonomy" id="537006"/>
    <lineage>
        <taxon>Bacteria</taxon>
        <taxon>Pseudomonadati</taxon>
        <taxon>Bacteroidota</taxon>
        <taxon>Bacteroidia</taxon>
        <taxon>Bacteroidales</taxon>
        <taxon>Tannerellaceae</taxon>
        <taxon>Parabacteroides</taxon>
    </lineage>
</organism>
<evidence type="ECO:0000313" key="5">
    <source>
        <dbReference type="EMBL" id="EEC96909.1"/>
    </source>
</evidence>
<evidence type="ECO:0000313" key="6">
    <source>
        <dbReference type="Proteomes" id="UP000005510"/>
    </source>
</evidence>
<dbReference type="EMBL" id="ABYH01000177">
    <property type="protein sequence ID" value="EEC96909.1"/>
    <property type="molecule type" value="Genomic_DNA"/>
</dbReference>
<comment type="similarity">
    <text evidence="1 4">Belongs to the bacterial histone-like protein family.</text>
</comment>
<dbReference type="Proteomes" id="UP000005510">
    <property type="component" value="Unassembled WGS sequence"/>
</dbReference>